<protein>
    <submittedName>
        <fullName evidence="2">Uncharacterized protein</fullName>
    </submittedName>
</protein>
<feature type="chain" id="PRO_5046807492" evidence="1">
    <location>
        <begin position="19"/>
        <end position="266"/>
    </location>
</feature>
<keyword evidence="1" id="KW-0732">Signal</keyword>
<reference evidence="2 3" key="1">
    <citation type="submission" date="2024-04" db="EMBL/GenBank/DDBJ databases">
        <title>genome sequences of Mucor flavus KT1a and Helicostylum pulchrum KT1b strains isolated from the surface of a dry-aged beef.</title>
        <authorList>
            <person name="Toyotome T."/>
            <person name="Hosono M."/>
            <person name="Torimaru M."/>
            <person name="Fukuda K."/>
            <person name="Mikami N."/>
        </authorList>
    </citation>
    <scope>NUCLEOTIDE SEQUENCE [LARGE SCALE GENOMIC DNA]</scope>
    <source>
        <strain evidence="2 3">KT1a</strain>
    </source>
</reference>
<gene>
    <name evidence="2" type="ORF">MFLAVUS_011014</name>
</gene>
<accession>A0ABP9ZEB3</accession>
<proteinExistence type="predicted"/>
<evidence type="ECO:0000313" key="2">
    <source>
        <dbReference type="EMBL" id="GAA5817466.1"/>
    </source>
</evidence>
<evidence type="ECO:0000256" key="1">
    <source>
        <dbReference type="SAM" id="SignalP"/>
    </source>
</evidence>
<comment type="caution">
    <text evidence="2">The sequence shown here is derived from an EMBL/GenBank/DDBJ whole genome shotgun (WGS) entry which is preliminary data.</text>
</comment>
<dbReference type="EMBL" id="BAABUK010000042">
    <property type="protein sequence ID" value="GAA5817466.1"/>
    <property type="molecule type" value="Genomic_DNA"/>
</dbReference>
<dbReference type="Proteomes" id="UP001473302">
    <property type="component" value="Unassembled WGS sequence"/>
</dbReference>
<keyword evidence="3" id="KW-1185">Reference proteome</keyword>
<feature type="signal peptide" evidence="1">
    <location>
        <begin position="1"/>
        <end position="18"/>
    </location>
</feature>
<organism evidence="2 3">
    <name type="scientific">Mucor flavus</name>
    <dbReference type="NCBI Taxonomy" id="439312"/>
    <lineage>
        <taxon>Eukaryota</taxon>
        <taxon>Fungi</taxon>
        <taxon>Fungi incertae sedis</taxon>
        <taxon>Mucoromycota</taxon>
        <taxon>Mucoromycotina</taxon>
        <taxon>Mucoromycetes</taxon>
        <taxon>Mucorales</taxon>
        <taxon>Mucorineae</taxon>
        <taxon>Mucoraceae</taxon>
        <taxon>Mucor</taxon>
    </lineage>
</organism>
<evidence type="ECO:0000313" key="3">
    <source>
        <dbReference type="Proteomes" id="UP001473302"/>
    </source>
</evidence>
<name>A0ABP9ZEB3_9FUNG</name>
<sequence>MLFTLLTLTLVFLFGAQASQISFKSTSYQEEGLIKDTAQAHYESIIDDILSQHNEGILTELSFVIKDPQKMYAVMKPQIDLLYDHTNTIPDVCVAQMPGMIANHIHELSNQIYSSVESVVSDKWNKKDAYYRDIIVAAIDKGLWEQDILDELIHELEILNMDITDAIVSILDRFNMFQKLKVSLNQCQLMFDENTKPVDTLSTLTETLWNAVLVSFSLSNPNNVEPKKSGFMGKYVFDLRTDIQSEMYSRVYELSRNIFEDLAFST</sequence>